<keyword evidence="1" id="KW-0472">Membrane</keyword>
<proteinExistence type="predicted"/>
<evidence type="ECO:0000256" key="1">
    <source>
        <dbReference type="SAM" id="Phobius"/>
    </source>
</evidence>
<name>A0A382LHK3_9ZZZZ</name>
<feature type="transmembrane region" description="Helical" evidence="1">
    <location>
        <begin position="60"/>
        <end position="82"/>
    </location>
</feature>
<dbReference type="EMBL" id="UINC01087100">
    <property type="protein sequence ID" value="SVC36169.1"/>
    <property type="molecule type" value="Genomic_DNA"/>
</dbReference>
<sequence length="133" mass="13809">MNAHLSFIATIPSFATLTLNTVRTFLHLLGVAGWIGGQILMLGLLGVLRSLGPDAPRMAAIRFGKVAWPCFALAITTGVWGLTEAGLSNRSDGYLATMLVKLFLVGTSGAAVAVHTTTRSPALRGVSGGIGFL</sequence>
<reference evidence="2" key="1">
    <citation type="submission" date="2018-05" db="EMBL/GenBank/DDBJ databases">
        <authorList>
            <person name="Lanie J.A."/>
            <person name="Ng W.-L."/>
            <person name="Kazmierczak K.M."/>
            <person name="Andrzejewski T.M."/>
            <person name="Davidsen T.M."/>
            <person name="Wayne K.J."/>
            <person name="Tettelin H."/>
            <person name="Glass J.I."/>
            <person name="Rusch D."/>
            <person name="Podicherti R."/>
            <person name="Tsui H.-C.T."/>
            <person name="Winkler M.E."/>
        </authorList>
    </citation>
    <scope>NUCLEOTIDE SEQUENCE</scope>
</reference>
<keyword evidence="1" id="KW-0812">Transmembrane</keyword>
<feature type="transmembrane region" description="Helical" evidence="1">
    <location>
        <begin position="25"/>
        <end position="48"/>
    </location>
</feature>
<organism evidence="2">
    <name type="scientific">marine metagenome</name>
    <dbReference type="NCBI Taxonomy" id="408172"/>
    <lineage>
        <taxon>unclassified sequences</taxon>
        <taxon>metagenomes</taxon>
        <taxon>ecological metagenomes</taxon>
    </lineage>
</organism>
<feature type="non-terminal residue" evidence="2">
    <location>
        <position position="133"/>
    </location>
</feature>
<accession>A0A382LHK3</accession>
<evidence type="ECO:0000313" key="2">
    <source>
        <dbReference type="EMBL" id="SVC36169.1"/>
    </source>
</evidence>
<gene>
    <name evidence="2" type="ORF">METZ01_LOCUS289023</name>
</gene>
<feature type="transmembrane region" description="Helical" evidence="1">
    <location>
        <begin position="94"/>
        <end position="114"/>
    </location>
</feature>
<evidence type="ECO:0008006" key="3">
    <source>
        <dbReference type="Google" id="ProtNLM"/>
    </source>
</evidence>
<dbReference type="AlphaFoldDB" id="A0A382LHK3"/>
<protein>
    <recommendedName>
        <fullName evidence="3">Copper resistance protein D domain-containing protein</fullName>
    </recommendedName>
</protein>
<keyword evidence="1" id="KW-1133">Transmembrane helix</keyword>